<evidence type="ECO:0000313" key="1">
    <source>
        <dbReference type="EMBL" id="KKN67694.1"/>
    </source>
</evidence>
<proteinExistence type="predicted"/>
<accession>A0A0F9SKX1</accession>
<protein>
    <submittedName>
        <fullName evidence="1">Uncharacterized protein</fullName>
    </submittedName>
</protein>
<name>A0A0F9SKX1_9ZZZZ</name>
<dbReference type="AlphaFoldDB" id="A0A0F9SKX1"/>
<gene>
    <name evidence="1" type="ORF">LCGC14_0458380</name>
</gene>
<sequence length="75" mass="9049">MNRRGYDVVNGIVIGEIETRSKYKFYSEKDNRLLLDAGLFDNDQEAIDYFWNKFEVDPYLVKQYKSEGVEMRIWE</sequence>
<dbReference type="EMBL" id="LAZR01000467">
    <property type="protein sequence ID" value="KKN67694.1"/>
    <property type="molecule type" value="Genomic_DNA"/>
</dbReference>
<reference evidence="1" key="1">
    <citation type="journal article" date="2015" name="Nature">
        <title>Complex archaea that bridge the gap between prokaryotes and eukaryotes.</title>
        <authorList>
            <person name="Spang A."/>
            <person name="Saw J.H."/>
            <person name="Jorgensen S.L."/>
            <person name="Zaremba-Niedzwiedzka K."/>
            <person name="Martijn J."/>
            <person name="Lind A.E."/>
            <person name="van Eijk R."/>
            <person name="Schleper C."/>
            <person name="Guy L."/>
            <person name="Ettema T.J."/>
        </authorList>
    </citation>
    <scope>NUCLEOTIDE SEQUENCE</scope>
</reference>
<comment type="caution">
    <text evidence="1">The sequence shown here is derived from an EMBL/GenBank/DDBJ whole genome shotgun (WGS) entry which is preliminary data.</text>
</comment>
<organism evidence="1">
    <name type="scientific">marine sediment metagenome</name>
    <dbReference type="NCBI Taxonomy" id="412755"/>
    <lineage>
        <taxon>unclassified sequences</taxon>
        <taxon>metagenomes</taxon>
        <taxon>ecological metagenomes</taxon>
    </lineage>
</organism>